<name>A0A0D1LMY0_9LACO</name>
<feature type="coiled-coil region" evidence="1">
    <location>
        <begin position="157"/>
        <end position="198"/>
    </location>
</feature>
<dbReference type="Proteomes" id="UP000032287">
    <property type="component" value="Unassembled WGS sequence"/>
</dbReference>
<comment type="caution">
    <text evidence="3">The sequence shown here is derived from an EMBL/GenBank/DDBJ whole genome shotgun (WGS) entry which is preliminary data.</text>
</comment>
<accession>A0A0D1LMY0</accession>
<proteinExistence type="predicted"/>
<feature type="compositionally biased region" description="Basic and acidic residues" evidence="2">
    <location>
        <begin position="11"/>
        <end position="23"/>
    </location>
</feature>
<keyword evidence="1" id="KW-0175">Coiled coil</keyword>
<dbReference type="STRING" id="137591.AO080_00935"/>
<gene>
    <name evidence="3" type="ORF">QX99_00611</name>
</gene>
<dbReference type="AlphaFoldDB" id="A0A0D1LMY0"/>
<dbReference type="InterPro" id="IPR000836">
    <property type="entry name" value="PRTase_dom"/>
</dbReference>
<organism evidence="3 4">
    <name type="scientific">Weissella cibaria</name>
    <dbReference type="NCBI Taxonomy" id="137591"/>
    <lineage>
        <taxon>Bacteria</taxon>
        <taxon>Bacillati</taxon>
        <taxon>Bacillota</taxon>
        <taxon>Bacilli</taxon>
        <taxon>Lactobacillales</taxon>
        <taxon>Lactobacillaceae</taxon>
        <taxon>Weissella</taxon>
    </lineage>
</organism>
<dbReference type="EMBL" id="JWHU01000007">
    <property type="protein sequence ID" value="KIU21540.1"/>
    <property type="molecule type" value="Genomic_DNA"/>
</dbReference>
<evidence type="ECO:0000313" key="4">
    <source>
        <dbReference type="Proteomes" id="UP000032287"/>
    </source>
</evidence>
<feature type="compositionally biased region" description="Basic residues" evidence="2">
    <location>
        <begin position="1"/>
        <end position="10"/>
    </location>
</feature>
<dbReference type="RefSeq" id="WP_043710856.1">
    <property type="nucleotide sequence ID" value="NZ_JALOCT010000007.1"/>
</dbReference>
<dbReference type="PATRIC" id="fig|137591.25.peg.594"/>
<reference evidence="3 4" key="1">
    <citation type="journal article" date="2015" name="Microbiology (Mosc.)">
        <title>Genomics of the Weissella cibaria species with an examination of its metabolic traits.</title>
        <authorList>
            <person name="Lynch K.M."/>
            <person name="Lucid A."/>
            <person name="Arendt E.K."/>
            <person name="Sleator R.D."/>
            <person name="Lucey B."/>
            <person name="Coffey A."/>
        </authorList>
    </citation>
    <scope>NUCLEOTIDE SEQUENCE [LARGE SCALE GENOMIC DNA]</scope>
    <source>
        <strain evidence="3 4">MG1</strain>
    </source>
</reference>
<sequence>MKIDKKRLKKRINDQDEQKNKGKLHDDLQELHHFILAVQKKDNVLTPSFLSRVNLRLPQIMYRLEKAVQPPLPSEQAVSLHDYEFVLGETRRLLYQTEQEMLLDVTEFEDVTNELLWQRLSGDEYLAVLATPWVAPDDETPTVDATTELTMTLERANKTLKRQAVEAMERALKAEEDLRRLQRECDAKEKAITDQQYQLQASEQEQGNTVEQLLSLRHQNQTQATELTTLRQTLREAQTTVRSQQDALATSEQTEVQLTDEIAMLKDTVQAQQDQLHQAQQATVAPLSDHNVQTILNALATRITELEQAKVAARPEVGEVAPALTETEPVEIAPQPAPLTNAELLRQLIANLTADSLAEYHPIERLVQKYNDLVEGDELTLWTKLQGHFVTEDDDRYFVDNSFAYHELSDVDCNGLDVTDIADGELYSARQRIDSDRIVLIRSLHKQYERPASVYNDADLQRFEDATVLAGKNVLIVSWWGETANHAKRKLEKMGADVKWLDTSTVANNKVADEMRKELYDVRIVVLRGAHHETVNEAHQLRREGMNIFILGNPGTSTLVKVTLHATAS</sequence>
<evidence type="ECO:0000256" key="2">
    <source>
        <dbReference type="SAM" id="MobiDB-lite"/>
    </source>
</evidence>
<evidence type="ECO:0000313" key="3">
    <source>
        <dbReference type="EMBL" id="KIU21540.1"/>
    </source>
</evidence>
<feature type="region of interest" description="Disordered" evidence="2">
    <location>
        <begin position="1"/>
        <end position="23"/>
    </location>
</feature>
<evidence type="ECO:0000256" key="1">
    <source>
        <dbReference type="SAM" id="Coils"/>
    </source>
</evidence>
<feature type="coiled-coil region" evidence="1">
    <location>
        <begin position="227"/>
        <end position="282"/>
    </location>
</feature>
<keyword evidence="4" id="KW-1185">Reference proteome</keyword>
<dbReference type="CDD" id="cd06223">
    <property type="entry name" value="PRTases_typeI"/>
    <property type="match status" value="1"/>
</dbReference>
<protein>
    <submittedName>
        <fullName evidence="3">Uncharacterized protein</fullName>
    </submittedName>
</protein>